<feature type="transmembrane region" description="Helical" evidence="18">
    <location>
        <begin position="386"/>
        <end position="407"/>
    </location>
</feature>
<keyword evidence="4" id="KW-0444">Lipid biosynthesis</keyword>
<dbReference type="PANTHER" id="PTHR43867:SF2">
    <property type="entry name" value="CELLULOSE SYNTHASE CATALYTIC SUBUNIT A [UDP-FORMING]"/>
    <property type="match status" value="1"/>
</dbReference>
<keyword evidence="13" id="KW-0119">Carbohydrate metabolism</keyword>
<dbReference type="EC" id="2.4.1.336" evidence="15"/>
<reference evidence="19 20" key="1">
    <citation type="submission" date="2019-01" db="EMBL/GenBank/DDBJ databases">
        <authorList>
            <person name="Brito A."/>
        </authorList>
    </citation>
    <scope>NUCLEOTIDE SEQUENCE [LARGE SCALE GENOMIC DNA]</scope>
    <source>
        <strain evidence="19">1</strain>
    </source>
</reference>
<evidence type="ECO:0000256" key="8">
    <source>
        <dbReference type="ARBA" id="ARBA00022798"/>
    </source>
</evidence>
<name>A0A563VMN2_9CYAN</name>
<dbReference type="Pfam" id="PF13641">
    <property type="entry name" value="Glyco_tranf_2_3"/>
    <property type="match status" value="1"/>
</dbReference>
<comment type="subcellular location">
    <subcellularLocation>
        <location evidence="2">Membrane</location>
        <topology evidence="2">Multi-pass membrane protein</topology>
    </subcellularLocation>
</comment>
<proteinExistence type="inferred from homology"/>
<evidence type="ECO:0000256" key="5">
    <source>
        <dbReference type="ARBA" id="ARBA00022676"/>
    </source>
</evidence>
<dbReference type="GO" id="GO:0046467">
    <property type="term" value="P:membrane lipid biosynthetic process"/>
    <property type="evidence" value="ECO:0007669"/>
    <property type="project" value="UniProtKB-ARBA"/>
</dbReference>
<evidence type="ECO:0000256" key="1">
    <source>
        <dbReference type="ARBA" id="ARBA00001946"/>
    </source>
</evidence>
<evidence type="ECO:0000256" key="2">
    <source>
        <dbReference type="ARBA" id="ARBA00004141"/>
    </source>
</evidence>
<keyword evidence="20" id="KW-1185">Reference proteome</keyword>
<evidence type="ECO:0000256" key="3">
    <source>
        <dbReference type="ARBA" id="ARBA00006739"/>
    </source>
</evidence>
<evidence type="ECO:0000256" key="16">
    <source>
        <dbReference type="ARBA" id="ARBA00068721"/>
    </source>
</evidence>
<dbReference type="CDD" id="cd06423">
    <property type="entry name" value="CESA_like"/>
    <property type="match status" value="1"/>
</dbReference>
<dbReference type="AlphaFoldDB" id="A0A563VMN2"/>
<dbReference type="GO" id="GO:0005886">
    <property type="term" value="C:plasma membrane"/>
    <property type="evidence" value="ECO:0007669"/>
    <property type="project" value="TreeGrafter"/>
</dbReference>
<organism evidence="19 20">
    <name type="scientific">Hyella patelloides LEGE 07179</name>
    <dbReference type="NCBI Taxonomy" id="945734"/>
    <lineage>
        <taxon>Bacteria</taxon>
        <taxon>Bacillati</taxon>
        <taxon>Cyanobacteriota</taxon>
        <taxon>Cyanophyceae</taxon>
        <taxon>Pleurocapsales</taxon>
        <taxon>Hyellaceae</taxon>
        <taxon>Hyella</taxon>
    </lineage>
</organism>
<protein>
    <recommendedName>
        <fullName evidence="16">Beta-monoglucosyldiacylglycerol synthase</fullName>
        <ecNumber evidence="15">2.4.1.336</ecNumber>
    </recommendedName>
    <alternativeName>
        <fullName evidence="17">UDP-glucose:1,2-diacylglycerol 3-beta-D-glucosyltransferase</fullName>
    </alternativeName>
</protein>
<evidence type="ECO:0000313" key="19">
    <source>
        <dbReference type="EMBL" id="VEP12714.1"/>
    </source>
</evidence>
<comment type="catalytic activity">
    <reaction evidence="14">
        <text>a 1,2-diacyl-sn-glycerol + UDP-alpha-D-glucose = a 1,2-diacyl-3-O-(beta-D-glucopyranosyl)-sn-glycerol + UDP + H(+)</text>
        <dbReference type="Rhea" id="RHEA:17285"/>
        <dbReference type="ChEBI" id="CHEBI:15378"/>
        <dbReference type="ChEBI" id="CHEBI:17815"/>
        <dbReference type="ChEBI" id="CHEBI:58223"/>
        <dbReference type="ChEBI" id="CHEBI:58885"/>
        <dbReference type="ChEBI" id="CHEBI:75799"/>
        <dbReference type="EC" id="2.4.1.336"/>
    </reaction>
</comment>
<keyword evidence="8" id="KW-0319">Glycerol metabolism</keyword>
<dbReference type="RefSeq" id="WP_144870747.1">
    <property type="nucleotide sequence ID" value="NZ_LR213911.1"/>
</dbReference>
<keyword evidence="6 19" id="KW-0808">Transferase</keyword>
<evidence type="ECO:0000313" key="20">
    <source>
        <dbReference type="Proteomes" id="UP000320055"/>
    </source>
</evidence>
<dbReference type="InterPro" id="IPR029044">
    <property type="entry name" value="Nucleotide-diphossugar_trans"/>
</dbReference>
<gene>
    <name evidence="19" type="ORF">H1P_1600009</name>
</gene>
<comment type="cofactor">
    <cofactor evidence="1">
        <name>Mg(2+)</name>
        <dbReference type="ChEBI" id="CHEBI:18420"/>
    </cofactor>
</comment>
<dbReference type="Proteomes" id="UP000320055">
    <property type="component" value="Unassembled WGS sequence"/>
</dbReference>
<evidence type="ECO:0000256" key="12">
    <source>
        <dbReference type="ARBA" id="ARBA00023136"/>
    </source>
</evidence>
<dbReference type="GO" id="GO:0006071">
    <property type="term" value="P:glycerol metabolic process"/>
    <property type="evidence" value="ECO:0007669"/>
    <property type="project" value="UniProtKB-KW"/>
</dbReference>
<evidence type="ECO:0000256" key="11">
    <source>
        <dbReference type="ARBA" id="ARBA00023098"/>
    </source>
</evidence>
<keyword evidence="12 18" id="KW-0472">Membrane</keyword>
<keyword evidence="5 19" id="KW-0328">Glycosyltransferase</keyword>
<keyword evidence="11" id="KW-0443">Lipid metabolism</keyword>
<evidence type="ECO:0000256" key="9">
    <source>
        <dbReference type="ARBA" id="ARBA00022842"/>
    </source>
</evidence>
<evidence type="ECO:0000256" key="7">
    <source>
        <dbReference type="ARBA" id="ARBA00022692"/>
    </source>
</evidence>
<keyword evidence="9" id="KW-0460">Magnesium</keyword>
<dbReference type="Gene3D" id="3.90.550.10">
    <property type="entry name" value="Spore Coat Polysaccharide Biosynthesis Protein SpsA, Chain A"/>
    <property type="match status" value="1"/>
</dbReference>
<evidence type="ECO:0000256" key="18">
    <source>
        <dbReference type="SAM" id="Phobius"/>
    </source>
</evidence>
<accession>A0A563VMN2</accession>
<evidence type="ECO:0000256" key="14">
    <source>
        <dbReference type="ARBA" id="ARBA00053004"/>
    </source>
</evidence>
<evidence type="ECO:0000256" key="4">
    <source>
        <dbReference type="ARBA" id="ARBA00022516"/>
    </source>
</evidence>
<dbReference type="GO" id="GO:0016758">
    <property type="term" value="F:hexosyltransferase activity"/>
    <property type="evidence" value="ECO:0007669"/>
    <property type="project" value="TreeGrafter"/>
</dbReference>
<comment type="similarity">
    <text evidence="3">Belongs to the glycosyltransferase 2 family.</text>
</comment>
<evidence type="ECO:0000256" key="13">
    <source>
        <dbReference type="ARBA" id="ARBA00023277"/>
    </source>
</evidence>
<evidence type="ECO:0000256" key="6">
    <source>
        <dbReference type="ARBA" id="ARBA00022679"/>
    </source>
</evidence>
<dbReference type="OrthoDB" id="9766299at2"/>
<keyword evidence="7 18" id="KW-0812">Transmembrane</keyword>
<dbReference type="InterPro" id="IPR050321">
    <property type="entry name" value="Glycosyltr_2/OpgH_subfam"/>
</dbReference>
<dbReference type="PANTHER" id="PTHR43867">
    <property type="entry name" value="CELLULOSE SYNTHASE CATALYTIC SUBUNIT A [UDP-FORMING]"/>
    <property type="match status" value="1"/>
</dbReference>
<evidence type="ECO:0000256" key="10">
    <source>
        <dbReference type="ARBA" id="ARBA00022989"/>
    </source>
</evidence>
<dbReference type="FunFam" id="3.90.550.10:FF:000164">
    <property type="entry name" value="Beta-(1-3)-glucosyl transferase"/>
    <property type="match status" value="1"/>
</dbReference>
<keyword evidence="10 18" id="KW-1133">Transmembrane helix</keyword>
<dbReference type="EMBL" id="CAACVJ010000069">
    <property type="protein sequence ID" value="VEP12714.1"/>
    <property type="molecule type" value="Genomic_DNA"/>
</dbReference>
<dbReference type="SUPFAM" id="SSF53448">
    <property type="entry name" value="Nucleotide-diphospho-sugar transferases"/>
    <property type="match status" value="1"/>
</dbReference>
<evidence type="ECO:0000256" key="17">
    <source>
        <dbReference type="ARBA" id="ARBA00078564"/>
    </source>
</evidence>
<evidence type="ECO:0000256" key="15">
    <source>
        <dbReference type="ARBA" id="ARBA00066964"/>
    </source>
</evidence>
<feature type="transmembrane region" description="Helical" evidence="18">
    <location>
        <begin position="46"/>
        <end position="63"/>
    </location>
</feature>
<sequence>MAEKLPPDYDLDPIESFLSEWIDPEDETEEWGSDFFQRTAGRRKKAAFVLMLIWLIVIGLHYVSWGYSVVAIVTTLMAIHIIRLLAAKPAPTLPALEDKYLDSAPTISLLVAAKNEEIVIARSIRMLCNLDYPTDKYEVWAIDDHSSDRTSEILDQLALEYPQLEVVHRSANAGGGKSGALNQVLSQAKGEIIGVFDADAGVESDLLRKVAPMFTEERMGAVQVRKAIANSSENFWTKGQAAEMLLDSYVQQKRIALDGIGELRGNGQFVRRSALRSCGGWNEETITDDLDLTTRLHLDNWKIGLLLNPAVEEEGVTKAIALWHQRNRWAEGGYQRYLDYWRYIFSNPIGFVKRFDLVCFVLLQYILPAANIPDLMMVLLRHRLPVLAPLSTLLIFYGSVNMFQGIVRVKQTNNQPINILGIAIQTFRGMIYMLHWQVVMTSITVRMSIRPKRLKWVKTVHEGAGNESFEY</sequence>